<gene>
    <name evidence="1" type="ORF">HAP41_0000009880</name>
</gene>
<dbReference type="Proteomes" id="UP000551709">
    <property type="component" value="Chromosome"/>
</dbReference>
<protein>
    <submittedName>
        <fullName evidence="1">NAD(P)-binding protein</fullName>
    </submittedName>
</protein>
<organism evidence="1 2">
    <name type="scientific">Bradyrhizobium barranii subsp. apii</name>
    <dbReference type="NCBI Taxonomy" id="2819348"/>
    <lineage>
        <taxon>Bacteria</taxon>
        <taxon>Pseudomonadati</taxon>
        <taxon>Pseudomonadota</taxon>
        <taxon>Alphaproteobacteria</taxon>
        <taxon>Hyphomicrobiales</taxon>
        <taxon>Nitrobacteraceae</taxon>
        <taxon>Bradyrhizobium</taxon>
        <taxon>Bradyrhizobium barranii</taxon>
    </lineage>
</organism>
<proteinExistence type="predicted"/>
<dbReference type="Gene3D" id="3.50.50.60">
    <property type="entry name" value="FAD/NAD(P)-binding domain"/>
    <property type="match status" value="1"/>
</dbReference>
<dbReference type="SUPFAM" id="SSF51905">
    <property type="entry name" value="FAD/NAD(P)-binding domain"/>
    <property type="match status" value="1"/>
</dbReference>
<dbReference type="RefSeq" id="WP_166102995.1">
    <property type="nucleotide sequence ID" value="NZ_CP096255.1"/>
</dbReference>
<accession>A0A8T5VPD4</accession>
<dbReference type="InterPro" id="IPR036188">
    <property type="entry name" value="FAD/NAD-bd_sf"/>
</dbReference>
<sequence length="226" mass="25488">MKFNDERQRQRRAYARLVRAEHSRKFGKSFCELTLRAADGATSHIYSATFFSRYNISIPDQQYRSLRLCHALCATGTVTHDKKVAIVGAGISGMTCAVALSARSDCIVHIFESDHLLLRRFREAPFRYLHPDLNQWAVESPINRYNPTRRTLFPFMNWSGGYAPIVAEQLAGAFHHYRSCLGIALCLDQPAFQVFGRGGKPMLVLDSPSFQGKRSAEARLIVCAES</sequence>
<dbReference type="AlphaFoldDB" id="A0A8T5VPD4"/>
<reference evidence="1" key="1">
    <citation type="journal article" date="2017" name="Syst. Appl. Microbiol.">
        <title>Soybeans inoculated with root zone soils of Canadian native legumes harbour diverse and novel Bradyrhizobium spp. that possess agricultural potential.</title>
        <authorList>
            <person name="Bromfield E.S.P."/>
            <person name="Cloutier S."/>
            <person name="Tambong J.T."/>
            <person name="Tran Thi T.V."/>
        </authorList>
    </citation>
    <scope>NUCLEOTIDE SEQUENCE</scope>
    <source>
        <strain evidence="1">1S5</strain>
    </source>
</reference>
<name>A0A8T5VPD4_9BRAD</name>
<dbReference type="EMBL" id="CP096255">
    <property type="protein sequence ID" value="UPT89246.1"/>
    <property type="molecule type" value="Genomic_DNA"/>
</dbReference>
<dbReference type="Pfam" id="PF13450">
    <property type="entry name" value="NAD_binding_8"/>
    <property type="match status" value="1"/>
</dbReference>
<reference evidence="1" key="2">
    <citation type="submission" date="2022-04" db="EMBL/GenBank/DDBJ databases">
        <authorList>
            <person name="Bromfield E.S.P."/>
            <person name="Cloutier S."/>
        </authorList>
    </citation>
    <scope>NUCLEOTIDE SEQUENCE</scope>
    <source>
        <strain evidence="1">1S5</strain>
    </source>
</reference>
<evidence type="ECO:0000313" key="2">
    <source>
        <dbReference type="Proteomes" id="UP000551709"/>
    </source>
</evidence>
<evidence type="ECO:0000313" key="1">
    <source>
        <dbReference type="EMBL" id="UPT89246.1"/>
    </source>
</evidence>